<dbReference type="CDD" id="cd04901">
    <property type="entry name" value="ACT_3PGDH"/>
    <property type="match status" value="1"/>
</dbReference>
<evidence type="ECO:0000256" key="6">
    <source>
        <dbReference type="ARBA" id="ARBA00021582"/>
    </source>
</evidence>
<protein>
    <recommendedName>
        <fullName evidence="6">D-3-phosphoglycerate dehydrogenase</fullName>
        <ecNumber evidence="4">1.1.1.399</ecNumber>
        <ecNumber evidence="5">1.1.1.95</ecNumber>
    </recommendedName>
    <alternativeName>
        <fullName evidence="11">2-oxoglutarate reductase</fullName>
    </alternativeName>
</protein>
<evidence type="ECO:0000256" key="5">
    <source>
        <dbReference type="ARBA" id="ARBA00013143"/>
    </source>
</evidence>
<dbReference type="PROSITE" id="PS00065">
    <property type="entry name" value="D_2_HYDROXYACID_DH_1"/>
    <property type="match status" value="1"/>
</dbReference>
<evidence type="ECO:0000256" key="12">
    <source>
        <dbReference type="ARBA" id="ARBA00048126"/>
    </source>
</evidence>
<evidence type="ECO:0000256" key="9">
    <source>
        <dbReference type="ARBA" id="ARBA00023027"/>
    </source>
</evidence>
<dbReference type="Gene3D" id="3.40.50.720">
    <property type="entry name" value="NAD(P)-binding Rossmann-like Domain"/>
    <property type="match status" value="2"/>
</dbReference>
<comment type="pathway">
    <text evidence="2">Amino-acid biosynthesis; L-serine biosynthesis; L-serine from 3-phospho-D-glycerate: step 1/3.</text>
</comment>
<dbReference type="Gene3D" id="3.30.70.260">
    <property type="match status" value="1"/>
</dbReference>
<dbReference type="PROSITE" id="PS51671">
    <property type="entry name" value="ACT"/>
    <property type="match status" value="1"/>
</dbReference>
<dbReference type="UniPathway" id="UPA00135">
    <property type="reaction ID" value="UER00196"/>
</dbReference>
<dbReference type="FunFam" id="3.40.50.720:FF:000041">
    <property type="entry name" value="D-3-phosphoglycerate dehydrogenase"/>
    <property type="match status" value="1"/>
</dbReference>
<dbReference type="InterPro" id="IPR029752">
    <property type="entry name" value="D-isomer_DH_CS1"/>
</dbReference>
<dbReference type="InterPro" id="IPR002912">
    <property type="entry name" value="ACT_dom"/>
</dbReference>
<dbReference type="Pfam" id="PF22629">
    <property type="entry name" value="ACT_AHAS_ss"/>
    <property type="match status" value="1"/>
</dbReference>
<comment type="catalytic activity">
    <reaction evidence="13">
        <text>(2R)-3-phosphoglycerate + NAD(+) = 3-phosphooxypyruvate + NADH + H(+)</text>
        <dbReference type="Rhea" id="RHEA:12641"/>
        <dbReference type="ChEBI" id="CHEBI:15378"/>
        <dbReference type="ChEBI" id="CHEBI:18110"/>
        <dbReference type="ChEBI" id="CHEBI:57540"/>
        <dbReference type="ChEBI" id="CHEBI:57945"/>
        <dbReference type="ChEBI" id="CHEBI:58272"/>
        <dbReference type="EC" id="1.1.1.95"/>
    </reaction>
</comment>
<evidence type="ECO:0000256" key="8">
    <source>
        <dbReference type="ARBA" id="ARBA00023002"/>
    </source>
</evidence>
<keyword evidence="7" id="KW-0028">Amino-acid biosynthesis</keyword>
<dbReference type="InterPro" id="IPR006140">
    <property type="entry name" value="D-isomer_DH_NAD-bd"/>
</dbReference>
<evidence type="ECO:0000256" key="11">
    <source>
        <dbReference type="ARBA" id="ARBA00030455"/>
    </source>
</evidence>
<dbReference type="InterPro" id="IPR006139">
    <property type="entry name" value="D-isomer_2_OHA_DH_cat_dom"/>
</dbReference>
<evidence type="ECO:0000256" key="4">
    <source>
        <dbReference type="ARBA" id="ARBA00013001"/>
    </source>
</evidence>
<evidence type="ECO:0000256" key="13">
    <source>
        <dbReference type="ARBA" id="ARBA00048731"/>
    </source>
</evidence>
<dbReference type="PANTHER" id="PTHR42789">
    <property type="entry name" value="D-ISOMER SPECIFIC 2-HYDROXYACID DEHYDROGENASE FAMILY PROTEIN (AFU_ORTHOLOGUE AFUA_6G10090)"/>
    <property type="match status" value="1"/>
</dbReference>
<comment type="similarity">
    <text evidence="3">Belongs to the D-isomer specific 2-hydroxyacid dehydrogenase family.</text>
</comment>
<accession>A0A1F7IJI0</accession>
<comment type="caution">
    <text evidence="15">The sequence shown here is derived from an EMBL/GenBank/DDBJ whole genome shotgun (WGS) entry which is preliminary data.</text>
</comment>
<dbReference type="SUPFAM" id="SSF56784">
    <property type="entry name" value="HAD-like"/>
    <property type="match status" value="1"/>
</dbReference>
<dbReference type="SUPFAM" id="SSF51735">
    <property type="entry name" value="NAD(P)-binding Rossmann-fold domains"/>
    <property type="match status" value="1"/>
</dbReference>
<evidence type="ECO:0000313" key="16">
    <source>
        <dbReference type="Proteomes" id="UP000178040"/>
    </source>
</evidence>
<feature type="domain" description="ACT" evidence="14">
    <location>
        <begin position="562"/>
        <end position="631"/>
    </location>
</feature>
<dbReference type="PANTHER" id="PTHR42789:SF1">
    <property type="entry name" value="D-ISOMER SPECIFIC 2-HYDROXYACID DEHYDROGENASE FAMILY PROTEIN (AFU_ORTHOLOGUE AFUA_6G10090)"/>
    <property type="match status" value="1"/>
</dbReference>
<evidence type="ECO:0000256" key="2">
    <source>
        <dbReference type="ARBA" id="ARBA00005216"/>
    </source>
</evidence>
<dbReference type="GO" id="GO:0051287">
    <property type="term" value="F:NAD binding"/>
    <property type="evidence" value="ECO:0007669"/>
    <property type="project" value="InterPro"/>
</dbReference>
<dbReference type="Proteomes" id="UP000178040">
    <property type="component" value="Unassembled WGS sequence"/>
</dbReference>
<dbReference type="EC" id="1.1.1.95" evidence="5"/>
<dbReference type="InterPro" id="IPR029753">
    <property type="entry name" value="D-isomer_DH_CS"/>
</dbReference>
<dbReference type="InterPro" id="IPR036291">
    <property type="entry name" value="NAD(P)-bd_dom_sf"/>
</dbReference>
<gene>
    <name evidence="15" type="ORF">A3B40_04495</name>
</gene>
<dbReference type="Gene3D" id="1.10.150.210">
    <property type="entry name" value="Phosphoserine phosphatase, domain 2"/>
    <property type="match status" value="1"/>
</dbReference>
<keyword evidence="10" id="KW-0718">Serine biosynthesis</keyword>
<proteinExistence type="inferred from homology"/>
<dbReference type="Pfam" id="PF12710">
    <property type="entry name" value="HAD"/>
    <property type="match status" value="1"/>
</dbReference>
<dbReference type="InterPro" id="IPR050857">
    <property type="entry name" value="D-2-hydroxyacid_DH"/>
</dbReference>
<comment type="catalytic activity">
    <reaction evidence="12">
        <text>(R)-2-hydroxyglutarate + NAD(+) = 2-oxoglutarate + NADH + H(+)</text>
        <dbReference type="Rhea" id="RHEA:49612"/>
        <dbReference type="ChEBI" id="CHEBI:15378"/>
        <dbReference type="ChEBI" id="CHEBI:15801"/>
        <dbReference type="ChEBI" id="CHEBI:16810"/>
        <dbReference type="ChEBI" id="CHEBI:57540"/>
        <dbReference type="ChEBI" id="CHEBI:57945"/>
        <dbReference type="EC" id="1.1.1.399"/>
    </reaction>
</comment>
<dbReference type="InterPro" id="IPR023214">
    <property type="entry name" value="HAD_sf"/>
</dbReference>
<evidence type="ECO:0000256" key="10">
    <source>
        <dbReference type="ARBA" id="ARBA00023299"/>
    </source>
</evidence>
<dbReference type="PROSITE" id="PS00671">
    <property type="entry name" value="D_2_HYDROXYACID_DH_3"/>
    <property type="match status" value="1"/>
</dbReference>
<evidence type="ECO:0000259" key="14">
    <source>
        <dbReference type="PROSITE" id="PS51671"/>
    </source>
</evidence>
<dbReference type="GO" id="GO:0004617">
    <property type="term" value="F:phosphoglycerate dehydrogenase activity"/>
    <property type="evidence" value="ECO:0007669"/>
    <property type="project" value="UniProtKB-EC"/>
</dbReference>
<dbReference type="CDD" id="cd12176">
    <property type="entry name" value="PGDH_3"/>
    <property type="match status" value="1"/>
</dbReference>
<dbReference type="AlphaFoldDB" id="A0A1F7IJI0"/>
<dbReference type="InterPro" id="IPR045865">
    <property type="entry name" value="ACT-like_dom_sf"/>
</dbReference>
<dbReference type="Gene3D" id="3.40.50.1000">
    <property type="entry name" value="HAD superfamily/HAD-like"/>
    <property type="match status" value="1"/>
</dbReference>
<dbReference type="EC" id="1.1.1.399" evidence="4"/>
<sequence>MEKAKKYFVIDFDSTFIKKEALEELAEIVLKNNPEKNTILAKIKKITKEGMEGKIGFFEELSKRLNLLNINRRHILLWIKKLRRQITDSIRRNKQFFKKNKNEIYIISGAFKECILPIIKEFGLREDHVFANTFIFNHKGEVIGVDKKNPLSQDNGKVKVIRSLKLKGEIYVVGDGHTDYLIKKFGLASKFIAFTENIAREVVVKKADHIAPNFDEFLYINKFATSLSYPKNRIKVLLLENIDASAVSSFDKEGYQVEDYSKSLDRQTLIAKLKNTRVLGIRSRSKIDGAILRSADRLISIGAFCIGTDQIDLKTASDKGICVFNAPYSNTRSVVELILGEIIMLARGIFDKSFNLHKGIWTKSTSGSFEVRGKTLGIIGYGNIGSQLSVLAENMGMRVIYYDVVEKLPLGNAKRCKSLGELLKNSDIITVHVDGNEKNKNLIGERQFSLMKKGVLFLNASRGFVVDISALARHISQAKVRGAAVDVFPDEPKDKKAKFSSILQDLPNTILTPHIGGSTLEAQKNIGDFVSAKIIDYINSGNTYLSVNIPNIQLPKQKGYHRLLHLHGNVPGILASINGILAKYQINIEGQYLKTNEQIGYVITDVNKKYDQKVFEELKKVPKTIRFRVLY</sequence>
<dbReference type="EMBL" id="MGAI01000048">
    <property type="protein sequence ID" value="OGK43518.1"/>
    <property type="molecule type" value="Genomic_DNA"/>
</dbReference>
<evidence type="ECO:0000256" key="3">
    <source>
        <dbReference type="ARBA" id="ARBA00005854"/>
    </source>
</evidence>
<keyword evidence="9" id="KW-0520">NAD</keyword>
<evidence type="ECO:0000313" key="15">
    <source>
        <dbReference type="EMBL" id="OGK43518.1"/>
    </source>
</evidence>
<keyword evidence="8" id="KW-0560">Oxidoreductase</keyword>
<dbReference type="NCBIfam" id="TIGR01488">
    <property type="entry name" value="HAD-SF-IB"/>
    <property type="match status" value="1"/>
</dbReference>
<dbReference type="InterPro" id="IPR054480">
    <property type="entry name" value="AHAS_small-like_ACT"/>
</dbReference>
<dbReference type="GO" id="GO:0047545">
    <property type="term" value="F:(S)-2-hydroxyglutarate dehydrogenase activity"/>
    <property type="evidence" value="ECO:0007669"/>
    <property type="project" value="UniProtKB-ARBA"/>
</dbReference>
<name>A0A1F7IJI0_9BACT</name>
<reference evidence="15 16" key="1">
    <citation type="journal article" date="2016" name="Nat. Commun.">
        <title>Thousands of microbial genomes shed light on interconnected biogeochemical processes in an aquifer system.</title>
        <authorList>
            <person name="Anantharaman K."/>
            <person name="Brown C.T."/>
            <person name="Hug L.A."/>
            <person name="Sharon I."/>
            <person name="Castelle C.J."/>
            <person name="Probst A.J."/>
            <person name="Thomas B.C."/>
            <person name="Singh A."/>
            <person name="Wilkins M.J."/>
            <person name="Karaoz U."/>
            <person name="Brodie E.L."/>
            <person name="Williams K.H."/>
            <person name="Hubbard S.S."/>
            <person name="Banfield J.F."/>
        </authorList>
    </citation>
    <scope>NUCLEOTIDE SEQUENCE [LARGE SCALE GENOMIC DNA]</scope>
</reference>
<dbReference type="InterPro" id="IPR036412">
    <property type="entry name" value="HAD-like_sf"/>
</dbReference>
<comment type="function">
    <text evidence="1">Catalyzes the reversible oxidation of 3-phospho-D-glycerate to 3-phosphonooxypyruvate, the first step of the phosphorylated L-serine biosynthesis pathway. Also catalyzes the reversible oxidation of 2-hydroxyglutarate to 2-oxoglutarate.</text>
</comment>
<organism evidence="15 16">
    <name type="scientific">Candidatus Roizmanbacteria bacterium RIFCSPLOWO2_01_FULL_37_16</name>
    <dbReference type="NCBI Taxonomy" id="1802058"/>
    <lineage>
        <taxon>Bacteria</taxon>
        <taxon>Candidatus Roizmaniibacteriota</taxon>
    </lineage>
</organism>
<dbReference type="SUPFAM" id="SSF52283">
    <property type="entry name" value="Formate/glycerate dehydrogenase catalytic domain-like"/>
    <property type="match status" value="1"/>
</dbReference>
<dbReference type="NCBIfam" id="NF008759">
    <property type="entry name" value="PRK11790.1"/>
    <property type="match status" value="1"/>
</dbReference>
<evidence type="ECO:0000256" key="1">
    <source>
        <dbReference type="ARBA" id="ARBA00003800"/>
    </source>
</evidence>
<dbReference type="GO" id="GO:0006564">
    <property type="term" value="P:L-serine biosynthetic process"/>
    <property type="evidence" value="ECO:0007669"/>
    <property type="project" value="UniProtKB-KW"/>
</dbReference>
<dbReference type="Pfam" id="PF00389">
    <property type="entry name" value="2-Hacid_dh"/>
    <property type="match status" value="1"/>
</dbReference>
<dbReference type="Pfam" id="PF02826">
    <property type="entry name" value="2-Hacid_dh_C"/>
    <property type="match status" value="1"/>
</dbReference>
<evidence type="ECO:0000256" key="7">
    <source>
        <dbReference type="ARBA" id="ARBA00022605"/>
    </source>
</evidence>
<dbReference type="SUPFAM" id="SSF55021">
    <property type="entry name" value="ACT-like"/>
    <property type="match status" value="1"/>
</dbReference>